<dbReference type="Proteomes" id="UP000606193">
    <property type="component" value="Unassembled WGS sequence"/>
</dbReference>
<name>A0ABR7N1M5_9FIRM</name>
<comment type="caution">
    <text evidence="3">The sequence shown here is derived from an EMBL/GenBank/DDBJ whole genome shotgun (WGS) entry which is preliminary data.</text>
</comment>
<reference evidence="3 4" key="1">
    <citation type="submission" date="2020-08" db="EMBL/GenBank/DDBJ databases">
        <title>Genome public.</title>
        <authorList>
            <person name="Liu C."/>
            <person name="Sun Q."/>
        </authorList>
    </citation>
    <scope>NUCLEOTIDE SEQUENCE [LARGE SCALE GENOMIC DNA]</scope>
    <source>
        <strain evidence="3 4">NSJ-37</strain>
    </source>
</reference>
<gene>
    <name evidence="3" type="ORF">H8704_07820</name>
</gene>
<keyword evidence="1" id="KW-0472">Membrane</keyword>
<feature type="transmembrane region" description="Helical" evidence="1">
    <location>
        <begin position="64"/>
        <end position="87"/>
    </location>
</feature>
<evidence type="ECO:0000313" key="3">
    <source>
        <dbReference type="EMBL" id="MBC8562534.1"/>
    </source>
</evidence>
<dbReference type="RefSeq" id="WP_118678056.1">
    <property type="nucleotide sequence ID" value="NZ_JACRSX010000008.1"/>
</dbReference>
<sequence>MKNAKKVIRILSWCIFVVYLVALVYFLFFSEQLGRVPSDEYKYSLVPFKEIRRYIFYWHAIGSYYVLLNLLGNVVCFVPFGFVLPVISRNQRKFWKILLLSFLTSLLVELIQLVSKVGSCDVDDMLLNTLGGIIGYVLFRFFHRIFFCRKSVEQPEKTEGQVREDHV</sequence>
<keyword evidence="4" id="KW-1185">Reference proteome</keyword>
<feature type="transmembrane region" description="Helical" evidence="1">
    <location>
        <begin position="125"/>
        <end position="142"/>
    </location>
</feature>
<feature type="transmembrane region" description="Helical" evidence="1">
    <location>
        <begin position="94"/>
        <end position="113"/>
    </location>
</feature>
<dbReference type="InterPro" id="IPR006976">
    <property type="entry name" value="VanZ-like"/>
</dbReference>
<feature type="transmembrane region" description="Helical" evidence="1">
    <location>
        <begin position="7"/>
        <end position="28"/>
    </location>
</feature>
<protein>
    <submittedName>
        <fullName evidence="3">VanZ family protein</fullName>
    </submittedName>
</protein>
<dbReference type="PANTHER" id="PTHR36834">
    <property type="entry name" value="MEMBRANE PROTEIN-RELATED"/>
    <property type="match status" value="1"/>
</dbReference>
<evidence type="ECO:0000259" key="2">
    <source>
        <dbReference type="Pfam" id="PF04892"/>
    </source>
</evidence>
<feature type="domain" description="VanZ-like" evidence="2">
    <location>
        <begin position="16"/>
        <end position="142"/>
    </location>
</feature>
<keyword evidence="1" id="KW-0812">Transmembrane</keyword>
<proteinExistence type="predicted"/>
<organism evidence="3 4">
    <name type="scientific">Jutongia huaianensis</name>
    <dbReference type="NCBI Taxonomy" id="2763668"/>
    <lineage>
        <taxon>Bacteria</taxon>
        <taxon>Bacillati</taxon>
        <taxon>Bacillota</taxon>
        <taxon>Clostridia</taxon>
        <taxon>Lachnospirales</taxon>
        <taxon>Lachnospiraceae</taxon>
        <taxon>Jutongia</taxon>
    </lineage>
</organism>
<dbReference type="InterPro" id="IPR053150">
    <property type="entry name" value="Teicoplanin_resist-assoc"/>
</dbReference>
<evidence type="ECO:0000313" key="4">
    <source>
        <dbReference type="Proteomes" id="UP000606193"/>
    </source>
</evidence>
<dbReference type="EMBL" id="JACRSX010000008">
    <property type="protein sequence ID" value="MBC8562534.1"/>
    <property type="molecule type" value="Genomic_DNA"/>
</dbReference>
<accession>A0ABR7N1M5</accession>
<keyword evidence="1" id="KW-1133">Transmembrane helix</keyword>
<dbReference type="Pfam" id="PF04892">
    <property type="entry name" value="VanZ"/>
    <property type="match status" value="1"/>
</dbReference>
<evidence type="ECO:0000256" key="1">
    <source>
        <dbReference type="SAM" id="Phobius"/>
    </source>
</evidence>
<dbReference type="PANTHER" id="PTHR36834:SF1">
    <property type="entry name" value="INTEGRAL MEMBRANE PROTEIN"/>
    <property type="match status" value="1"/>
</dbReference>